<dbReference type="GO" id="GO:0036449">
    <property type="term" value="C:microtubule minus-end"/>
    <property type="evidence" value="ECO:0007669"/>
    <property type="project" value="TreeGrafter"/>
</dbReference>
<keyword evidence="5" id="KW-1185">Reference proteome</keyword>
<evidence type="ECO:0000259" key="2">
    <source>
        <dbReference type="Pfam" id="PF11971"/>
    </source>
</evidence>
<dbReference type="InterPro" id="IPR032940">
    <property type="entry name" value="CAMSAP"/>
</dbReference>
<evidence type="ECO:0000313" key="5">
    <source>
        <dbReference type="Proteomes" id="UP001279410"/>
    </source>
</evidence>
<feature type="domain" description="CASAMP second calponin-homology" evidence="2">
    <location>
        <begin position="203"/>
        <end position="245"/>
    </location>
</feature>
<proteinExistence type="predicted"/>
<dbReference type="Pfam" id="PF11971">
    <property type="entry name" value="CAMSAP_CH"/>
    <property type="match status" value="1"/>
</dbReference>
<reference evidence="4" key="1">
    <citation type="submission" date="2022-08" db="EMBL/GenBank/DDBJ databases">
        <title>Genome sequencing of akame (Lates japonicus).</title>
        <authorList>
            <person name="Hashiguchi Y."/>
            <person name="Takahashi H."/>
        </authorList>
    </citation>
    <scope>NUCLEOTIDE SEQUENCE</scope>
    <source>
        <strain evidence="4">Kochi</strain>
    </source>
</reference>
<dbReference type="AlphaFoldDB" id="A0AAD3NHP4"/>
<dbReference type="InterPro" id="IPR058042">
    <property type="entry name" value="CAMSAP_N"/>
</dbReference>
<dbReference type="EMBL" id="BRZM01001412">
    <property type="protein sequence ID" value="GLD73121.1"/>
    <property type="molecule type" value="Genomic_DNA"/>
</dbReference>
<dbReference type="Pfam" id="PF25532">
    <property type="entry name" value="CH_CAMSAP2_N"/>
    <property type="match status" value="1"/>
</dbReference>
<sequence length="276" mass="31443">MYPQDHIPEDLRDPFYTDQYDQEHIKPPVIRLLLSCELYCRVCTLILKTEQAASLKSHQSVIQALSRKGIYVVESDDTPVTEADLACVPIKMSAHMPMIDALMMAYTVEMISIEKVVASVKRFSTFSASKELPFDLEDAMVFWINKLNMKMREITEREHKVKHHPLESPSHQKSPSKWYWKLVPPDVVHELARCMLEPEELSEAIHLKEVPSIADSLYNIQLLRGFANEYLNKSFYLTTEDILYSPLVSSSGHSSAQSAKSQCPSRATKRGLASQA</sequence>
<dbReference type="GO" id="GO:0031122">
    <property type="term" value="P:cytoplasmic microtubule organization"/>
    <property type="evidence" value="ECO:0007669"/>
    <property type="project" value="TreeGrafter"/>
</dbReference>
<protein>
    <submittedName>
        <fullName evidence="4">Calmodulin-regulated spectrin-associated protein 1 isoform X1</fullName>
    </submittedName>
</protein>
<organism evidence="4 5">
    <name type="scientific">Lates japonicus</name>
    <name type="common">Japanese lates</name>
    <dbReference type="NCBI Taxonomy" id="270547"/>
    <lineage>
        <taxon>Eukaryota</taxon>
        <taxon>Metazoa</taxon>
        <taxon>Chordata</taxon>
        <taxon>Craniata</taxon>
        <taxon>Vertebrata</taxon>
        <taxon>Euteleostomi</taxon>
        <taxon>Actinopterygii</taxon>
        <taxon>Neopterygii</taxon>
        <taxon>Teleostei</taxon>
        <taxon>Neoteleostei</taxon>
        <taxon>Acanthomorphata</taxon>
        <taxon>Carangaria</taxon>
        <taxon>Carangaria incertae sedis</taxon>
        <taxon>Centropomidae</taxon>
        <taxon>Lates</taxon>
    </lineage>
</organism>
<feature type="domain" description="CASAMP N-terminal" evidence="3">
    <location>
        <begin position="2"/>
        <end position="109"/>
    </location>
</feature>
<comment type="caution">
    <text evidence="4">The sequence shown here is derived from an EMBL/GenBank/DDBJ whole genome shotgun (WGS) entry which is preliminary data.</text>
</comment>
<evidence type="ECO:0000256" key="1">
    <source>
        <dbReference type="SAM" id="MobiDB-lite"/>
    </source>
</evidence>
<gene>
    <name evidence="4" type="ORF">AKAME5_002444600</name>
</gene>
<evidence type="ECO:0000313" key="4">
    <source>
        <dbReference type="EMBL" id="GLD73121.1"/>
    </source>
</evidence>
<dbReference type="Proteomes" id="UP001279410">
    <property type="component" value="Unassembled WGS sequence"/>
</dbReference>
<dbReference type="GO" id="GO:0005516">
    <property type="term" value="F:calmodulin binding"/>
    <property type="evidence" value="ECO:0007669"/>
    <property type="project" value="InterPro"/>
</dbReference>
<name>A0AAD3NHP4_LATJO</name>
<dbReference type="PANTHER" id="PTHR21595">
    <property type="entry name" value="PATRONIN"/>
    <property type="match status" value="1"/>
</dbReference>
<dbReference type="GO" id="GO:0007026">
    <property type="term" value="P:negative regulation of microtubule depolymerization"/>
    <property type="evidence" value="ECO:0007669"/>
    <property type="project" value="TreeGrafter"/>
</dbReference>
<dbReference type="PANTHER" id="PTHR21595:SF3">
    <property type="entry name" value="CALMODULIN-REGULATED SPECTRIN-ASSOCIATED PROTEIN 1"/>
    <property type="match status" value="1"/>
</dbReference>
<evidence type="ECO:0000259" key="3">
    <source>
        <dbReference type="Pfam" id="PF25532"/>
    </source>
</evidence>
<dbReference type="InterPro" id="IPR022613">
    <property type="entry name" value="CH_CAMSAP_2"/>
</dbReference>
<dbReference type="GO" id="GO:0051011">
    <property type="term" value="F:microtubule minus-end binding"/>
    <property type="evidence" value="ECO:0007669"/>
    <property type="project" value="TreeGrafter"/>
</dbReference>
<accession>A0AAD3NHP4</accession>
<feature type="region of interest" description="Disordered" evidence="1">
    <location>
        <begin position="253"/>
        <end position="276"/>
    </location>
</feature>
<feature type="compositionally biased region" description="Low complexity" evidence="1">
    <location>
        <begin position="253"/>
        <end position="262"/>
    </location>
</feature>